<protein>
    <submittedName>
        <fullName evidence="1">Uncharacterized protein</fullName>
    </submittedName>
</protein>
<dbReference type="AlphaFoldDB" id="A0A3A6Q0T2"/>
<organism evidence="1 2">
    <name type="scientific">Paenibacillus pinisoli</name>
    <dbReference type="NCBI Taxonomy" id="1276110"/>
    <lineage>
        <taxon>Bacteria</taxon>
        <taxon>Bacillati</taxon>
        <taxon>Bacillota</taxon>
        <taxon>Bacilli</taxon>
        <taxon>Bacillales</taxon>
        <taxon>Paenibacillaceae</taxon>
        <taxon>Paenibacillus</taxon>
    </lineage>
</organism>
<dbReference type="Proteomes" id="UP000267798">
    <property type="component" value="Unassembled WGS sequence"/>
</dbReference>
<evidence type="ECO:0000313" key="2">
    <source>
        <dbReference type="Proteomes" id="UP000267798"/>
    </source>
</evidence>
<sequence>MSFKVNNMSNASKFMLKEDFKRHFYIYDIEESQELVILFDEEKEYNNEIQRRLSSLRLNPLKHLRQLKCRIFVDNESFEPIILGSIFRGQNYVKVEEFNLRTKKGRGIGTLILDCLVEVLRNMEIERLDAPLSTVDYKKRKSYITFILRRIVFN</sequence>
<keyword evidence="2" id="KW-1185">Reference proteome</keyword>
<reference evidence="1 2" key="1">
    <citation type="submission" date="2018-09" db="EMBL/GenBank/DDBJ databases">
        <title>Paenibacillus aracenensis nov. sp. isolated from a cave in southern Spain.</title>
        <authorList>
            <person name="Jurado V."/>
            <person name="Gutierrez-Patricio S."/>
            <person name="Gonzalez-Pimentel J.L."/>
            <person name="Miller A.Z."/>
            <person name="Laiz L."/>
            <person name="Saiz-Jimenez C."/>
        </authorList>
    </citation>
    <scope>NUCLEOTIDE SEQUENCE [LARGE SCALE GENOMIC DNA]</scope>
    <source>
        <strain evidence="1 2">JCM 19203</strain>
    </source>
</reference>
<evidence type="ECO:0000313" key="1">
    <source>
        <dbReference type="EMBL" id="RJX39584.1"/>
    </source>
</evidence>
<comment type="caution">
    <text evidence="1">The sequence shown here is derived from an EMBL/GenBank/DDBJ whole genome shotgun (WGS) entry which is preliminary data.</text>
</comment>
<dbReference type="EMBL" id="QXQB01000002">
    <property type="protein sequence ID" value="RJX39584.1"/>
    <property type="molecule type" value="Genomic_DNA"/>
</dbReference>
<proteinExistence type="predicted"/>
<gene>
    <name evidence="1" type="ORF">D3P09_09215</name>
</gene>
<name>A0A3A6Q0T2_9BACL</name>
<accession>A0A3A6Q0T2</accession>